<dbReference type="GO" id="GO:0016757">
    <property type="term" value="F:glycosyltransferase activity"/>
    <property type="evidence" value="ECO:0007669"/>
    <property type="project" value="InterPro"/>
</dbReference>
<comment type="caution">
    <text evidence="2">The sequence shown here is derived from an EMBL/GenBank/DDBJ whole genome shotgun (WGS) entry which is preliminary data.</text>
</comment>
<dbReference type="PANTHER" id="PTHR45947">
    <property type="entry name" value="SULFOQUINOVOSYL TRANSFERASE SQD2"/>
    <property type="match status" value="1"/>
</dbReference>
<dbReference type="PANTHER" id="PTHR45947:SF3">
    <property type="entry name" value="SULFOQUINOVOSYL TRANSFERASE SQD2"/>
    <property type="match status" value="1"/>
</dbReference>
<dbReference type="Gene3D" id="3.40.50.2000">
    <property type="entry name" value="Glycogen Phosphorylase B"/>
    <property type="match status" value="2"/>
</dbReference>
<dbReference type="STRING" id="1185767.IIF7_01760"/>
<evidence type="ECO:0000313" key="3">
    <source>
        <dbReference type="Proteomes" id="UP000192746"/>
    </source>
</evidence>
<dbReference type="Proteomes" id="UP000192746">
    <property type="component" value="Unassembled WGS sequence"/>
</dbReference>
<protein>
    <submittedName>
        <fullName evidence="2">Glycosyl transferase, group 1</fullName>
    </submittedName>
</protein>
<reference evidence="2 3" key="1">
    <citation type="submission" date="2013-04" db="EMBL/GenBank/DDBJ databases">
        <title>Zunongwangia sp. 22II14-10F7 Genome Sequencing.</title>
        <authorList>
            <person name="Lai Q."/>
            <person name="Shao Z."/>
        </authorList>
    </citation>
    <scope>NUCLEOTIDE SEQUENCE [LARGE SCALE GENOMIC DNA]</scope>
    <source>
        <strain evidence="2 3">22II14-10F7</strain>
    </source>
</reference>
<keyword evidence="2" id="KW-0808">Transferase</keyword>
<dbReference type="SUPFAM" id="SSF53756">
    <property type="entry name" value="UDP-Glycosyltransferase/glycogen phosphorylase"/>
    <property type="match status" value="1"/>
</dbReference>
<name>A0A1Y1T8P9_9FLAO</name>
<dbReference type="AlphaFoldDB" id="A0A1Y1T8P9"/>
<evidence type="ECO:0000259" key="1">
    <source>
        <dbReference type="Pfam" id="PF00534"/>
    </source>
</evidence>
<evidence type="ECO:0000313" key="2">
    <source>
        <dbReference type="EMBL" id="ORL47447.1"/>
    </source>
</evidence>
<feature type="domain" description="Glycosyl transferase family 1" evidence="1">
    <location>
        <begin position="159"/>
        <end position="316"/>
    </location>
</feature>
<accession>A0A1Y1T8P9</accession>
<dbReference type="EMBL" id="ARYN01000001">
    <property type="protein sequence ID" value="ORL47447.1"/>
    <property type="molecule type" value="Genomic_DNA"/>
</dbReference>
<gene>
    <name evidence="2" type="ORF">IIF7_01760</name>
</gene>
<dbReference type="CDD" id="cd03801">
    <property type="entry name" value="GT4_PimA-like"/>
    <property type="match status" value="1"/>
</dbReference>
<dbReference type="RefSeq" id="WP_084839933.1">
    <property type="nucleotide sequence ID" value="NZ_ARYN01000001.1"/>
</dbReference>
<sequence length="335" mass="38600">MSGKSILYLGNKLSDLNCTPTAADILPGLLEKEGFKVYSFSSKRNKCLRLLEMLFKTLVLGSKVDWVIIDVYSTQNFWYAYLCGKLCQFKNATYINILHGGNLEKRLKKKYLSFFRNAKFNIAPSRFLLAKFSSSGLNNLKFIPNSIPLKEYNFKIREEFKPKLLWVRSFAEIYNPFLAIQLLESLLKDYSDAELFMVGPKKDDSFEKCMMYVEKHKLPVHFTGKLDKKAWHALSKDCDYFINTSKIDNTPVSIVEAMALGLPVLSSNVGGIPFLIEDQVDGILYENRELKDLLSKTIYLLKNPSKSTNISLKARQKVEKFDWEIVKKLWLNMLS</sequence>
<dbReference type="OrthoDB" id="139410at2"/>
<dbReference type="InterPro" id="IPR050194">
    <property type="entry name" value="Glycosyltransferase_grp1"/>
</dbReference>
<keyword evidence="3" id="KW-1185">Reference proteome</keyword>
<dbReference type="Pfam" id="PF00534">
    <property type="entry name" value="Glycos_transf_1"/>
    <property type="match status" value="1"/>
</dbReference>
<organism evidence="2 3">
    <name type="scientific">Zunongwangia atlantica 22II14-10F7</name>
    <dbReference type="NCBI Taxonomy" id="1185767"/>
    <lineage>
        <taxon>Bacteria</taxon>
        <taxon>Pseudomonadati</taxon>
        <taxon>Bacteroidota</taxon>
        <taxon>Flavobacteriia</taxon>
        <taxon>Flavobacteriales</taxon>
        <taxon>Flavobacteriaceae</taxon>
        <taxon>Zunongwangia</taxon>
    </lineage>
</organism>
<proteinExistence type="predicted"/>
<dbReference type="InterPro" id="IPR001296">
    <property type="entry name" value="Glyco_trans_1"/>
</dbReference>